<reference evidence="2" key="2">
    <citation type="submission" date="2023-06" db="EMBL/GenBank/DDBJ databases">
        <authorList>
            <consortium name="Lawrence Berkeley National Laboratory"/>
            <person name="Haridas S."/>
            <person name="Hensen N."/>
            <person name="Bonometti L."/>
            <person name="Westerberg I."/>
            <person name="Brannstrom I.O."/>
            <person name="Guillou S."/>
            <person name="Cros-Aarteil S."/>
            <person name="Calhoun S."/>
            <person name="Kuo A."/>
            <person name="Mondo S."/>
            <person name="Pangilinan J."/>
            <person name="Riley R."/>
            <person name="Labutti K."/>
            <person name="Andreopoulos B."/>
            <person name="Lipzen A."/>
            <person name="Chen C."/>
            <person name="Yanf M."/>
            <person name="Daum C."/>
            <person name="Ng V."/>
            <person name="Clum A."/>
            <person name="Steindorff A."/>
            <person name="Ohm R."/>
            <person name="Martin F."/>
            <person name="Silar P."/>
            <person name="Natvig D."/>
            <person name="Lalanne C."/>
            <person name="Gautier V."/>
            <person name="Ament-Velasquez S.L."/>
            <person name="Kruys A."/>
            <person name="Hutchinson M.I."/>
            <person name="Powell A.J."/>
            <person name="Barry K."/>
            <person name="Miller A.N."/>
            <person name="Grigoriev I.V."/>
            <person name="Debuchy R."/>
            <person name="Gladieux P."/>
            <person name="Thoren M.H."/>
            <person name="Johannesson H."/>
        </authorList>
    </citation>
    <scope>NUCLEOTIDE SEQUENCE</scope>
    <source>
        <strain evidence="2">CBS 314.62</strain>
    </source>
</reference>
<proteinExistence type="predicted"/>
<organism evidence="2 3">
    <name type="scientific">Podospora appendiculata</name>
    <dbReference type="NCBI Taxonomy" id="314037"/>
    <lineage>
        <taxon>Eukaryota</taxon>
        <taxon>Fungi</taxon>
        <taxon>Dikarya</taxon>
        <taxon>Ascomycota</taxon>
        <taxon>Pezizomycotina</taxon>
        <taxon>Sordariomycetes</taxon>
        <taxon>Sordariomycetidae</taxon>
        <taxon>Sordariales</taxon>
        <taxon>Podosporaceae</taxon>
        <taxon>Podospora</taxon>
    </lineage>
</organism>
<feature type="compositionally biased region" description="Basic and acidic residues" evidence="1">
    <location>
        <begin position="92"/>
        <end position="101"/>
    </location>
</feature>
<feature type="region of interest" description="Disordered" evidence="1">
    <location>
        <begin position="42"/>
        <end position="101"/>
    </location>
</feature>
<keyword evidence="3" id="KW-1185">Reference proteome</keyword>
<dbReference type="AlphaFoldDB" id="A0AAE0XF52"/>
<feature type="region of interest" description="Disordered" evidence="1">
    <location>
        <begin position="1"/>
        <end position="26"/>
    </location>
</feature>
<dbReference type="EMBL" id="JAULSO010000001">
    <property type="protein sequence ID" value="KAK3692312.1"/>
    <property type="molecule type" value="Genomic_DNA"/>
</dbReference>
<evidence type="ECO:0000256" key="1">
    <source>
        <dbReference type="SAM" id="MobiDB-lite"/>
    </source>
</evidence>
<comment type="caution">
    <text evidence="2">The sequence shown here is derived from an EMBL/GenBank/DDBJ whole genome shotgun (WGS) entry which is preliminary data.</text>
</comment>
<dbReference type="Proteomes" id="UP001270362">
    <property type="component" value="Unassembled WGS sequence"/>
</dbReference>
<sequence>MYLQPQERKPRQANDIGKKSSSRTISKTFREIVREIKRSIQAAHTHRTTQTATTPNDHTPAGLLKLRIAEQPKRRRVRPAPIPGLSNWSPPRPHDGTRRLQPGDREIKRFQSLHLSAASAASRWEQNQQRKHGASDHWSAGDRLRSNICRAMIETTDEHRARLRGAARAYRVKAHLVKRHWSSRRDELARERMKHPHLTQLARQKALALVEANYNKKPSTSPPGTALDTAVTEDRIEQLAAKQYIDMRQCRVSQGRQEVRKFIAGKLYKYELYRVYARPRKKRLMRGDAQQDMGVVSNPEERAREDMDVWRKRIMSQVVAGKSTKENWLTQAEMDRYRQIKYGK</sequence>
<gene>
    <name evidence="2" type="ORF">B0T22DRAFT_435609</name>
</gene>
<accession>A0AAE0XF52</accession>
<evidence type="ECO:0000313" key="2">
    <source>
        <dbReference type="EMBL" id="KAK3692312.1"/>
    </source>
</evidence>
<feature type="compositionally biased region" description="Basic and acidic residues" evidence="1">
    <location>
        <begin position="1"/>
        <end position="18"/>
    </location>
</feature>
<name>A0AAE0XF52_9PEZI</name>
<protein>
    <submittedName>
        <fullName evidence="2">Uncharacterized protein</fullName>
    </submittedName>
</protein>
<feature type="region of interest" description="Disordered" evidence="1">
    <location>
        <begin position="118"/>
        <end position="139"/>
    </location>
</feature>
<reference evidence="2" key="1">
    <citation type="journal article" date="2023" name="Mol. Phylogenet. Evol.">
        <title>Genome-scale phylogeny and comparative genomics of the fungal order Sordariales.</title>
        <authorList>
            <person name="Hensen N."/>
            <person name="Bonometti L."/>
            <person name="Westerberg I."/>
            <person name="Brannstrom I.O."/>
            <person name="Guillou S."/>
            <person name="Cros-Aarteil S."/>
            <person name="Calhoun S."/>
            <person name="Haridas S."/>
            <person name="Kuo A."/>
            <person name="Mondo S."/>
            <person name="Pangilinan J."/>
            <person name="Riley R."/>
            <person name="LaButti K."/>
            <person name="Andreopoulos B."/>
            <person name="Lipzen A."/>
            <person name="Chen C."/>
            <person name="Yan M."/>
            <person name="Daum C."/>
            <person name="Ng V."/>
            <person name="Clum A."/>
            <person name="Steindorff A."/>
            <person name="Ohm R.A."/>
            <person name="Martin F."/>
            <person name="Silar P."/>
            <person name="Natvig D.O."/>
            <person name="Lalanne C."/>
            <person name="Gautier V."/>
            <person name="Ament-Velasquez S.L."/>
            <person name="Kruys A."/>
            <person name="Hutchinson M.I."/>
            <person name="Powell A.J."/>
            <person name="Barry K."/>
            <person name="Miller A.N."/>
            <person name="Grigoriev I.V."/>
            <person name="Debuchy R."/>
            <person name="Gladieux P."/>
            <person name="Hiltunen Thoren M."/>
            <person name="Johannesson H."/>
        </authorList>
    </citation>
    <scope>NUCLEOTIDE SEQUENCE</scope>
    <source>
        <strain evidence="2">CBS 314.62</strain>
    </source>
</reference>
<evidence type="ECO:0000313" key="3">
    <source>
        <dbReference type="Proteomes" id="UP001270362"/>
    </source>
</evidence>